<dbReference type="PROSITE" id="PS00041">
    <property type="entry name" value="HTH_ARAC_FAMILY_1"/>
    <property type="match status" value="1"/>
</dbReference>
<dbReference type="InterPro" id="IPR009057">
    <property type="entry name" value="Homeodomain-like_sf"/>
</dbReference>
<proteinExistence type="predicted"/>
<dbReference type="AlphaFoldDB" id="A0A269ZF97"/>
<dbReference type="GO" id="GO:0043565">
    <property type="term" value="F:sequence-specific DNA binding"/>
    <property type="evidence" value="ECO:0007669"/>
    <property type="project" value="InterPro"/>
</dbReference>
<dbReference type="Pfam" id="PF14525">
    <property type="entry name" value="AraC_binding_2"/>
    <property type="match status" value="1"/>
</dbReference>
<name>A0A269ZF97_9MICO</name>
<dbReference type="Proteomes" id="UP000216867">
    <property type="component" value="Unassembled WGS sequence"/>
</dbReference>
<evidence type="ECO:0000256" key="3">
    <source>
        <dbReference type="ARBA" id="ARBA00023163"/>
    </source>
</evidence>
<dbReference type="InterPro" id="IPR018062">
    <property type="entry name" value="HTH_AraC-typ_CS"/>
</dbReference>
<gene>
    <name evidence="5" type="ORF">B8X04_05275</name>
</gene>
<evidence type="ECO:0000313" key="5">
    <source>
        <dbReference type="EMBL" id="PAK96170.1"/>
    </source>
</evidence>
<keyword evidence="3" id="KW-0804">Transcription</keyword>
<sequence length="324" mass="34979">MVSMSAGAETGSVLARFSTGSVPAHQRVEGWEAYHASTLVGLRTEHAVGARFRAQTSTLELPRMRIARVTGSPHTVRRESADIAAHPVSGALVYLPLTGSSRFSHRFGRLEIGPGRGVVVSGDTSFTRELSTGVDEIVVRLPRESLLELTGAASWRRPTPLVTGHESPRDAAGREFAHIADALAARGLRGGSRLDERMLDLLATLLTDATGDAGALDEARALISEHHRDPGLTASRIARRVGLSERHLSRLFAEAGHSVPQTVLTYRLETARDLLADPRAQEMSMAEVAAASGFRSQAQFSRSYRHRFGSSPLRDRKALVSLPS</sequence>
<dbReference type="EMBL" id="NCWY01000004">
    <property type="protein sequence ID" value="PAK96170.1"/>
    <property type="molecule type" value="Genomic_DNA"/>
</dbReference>
<dbReference type="PANTHER" id="PTHR46796">
    <property type="entry name" value="HTH-TYPE TRANSCRIPTIONAL ACTIVATOR RHAS-RELATED"/>
    <property type="match status" value="1"/>
</dbReference>
<evidence type="ECO:0000259" key="4">
    <source>
        <dbReference type="PROSITE" id="PS01124"/>
    </source>
</evidence>
<dbReference type="InterPro" id="IPR018060">
    <property type="entry name" value="HTH_AraC"/>
</dbReference>
<dbReference type="InterPro" id="IPR035418">
    <property type="entry name" value="AraC-bd_2"/>
</dbReference>
<evidence type="ECO:0000256" key="1">
    <source>
        <dbReference type="ARBA" id="ARBA00023015"/>
    </source>
</evidence>
<dbReference type="SMART" id="SM00342">
    <property type="entry name" value="HTH_ARAC"/>
    <property type="match status" value="1"/>
</dbReference>
<keyword evidence="1" id="KW-0805">Transcription regulation</keyword>
<evidence type="ECO:0000313" key="6">
    <source>
        <dbReference type="Proteomes" id="UP000216867"/>
    </source>
</evidence>
<dbReference type="SUPFAM" id="SSF46689">
    <property type="entry name" value="Homeodomain-like"/>
    <property type="match status" value="1"/>
</dbReference>
<keyword evidence="2" id="KW-0238">DNA-binding</keyword>
<organism evidence="5 6">
    <name type="scientific">Brevibacterium casei</name>
    <dbReference type="NCBI Taxonomy" id="33889"/>
    <lineage>
        <taxon>Bacteria</taxon>
        <taxon>Bacillati</taxon>
        <taxon>Actinomycetota</taxon>
        <taxon>Actinomycetes</taxon>
        <taxon>Micrococcales</taxon>
        <taxon>Brevibacteriaceae</taxon>
        <taxon>Brevibacterium</taxon>
    </lineage>
</organism>
<reference evidence="5 6" key="1">
    <citation type="submission" date="2017-04" db="EMBL/GenBank/DDBJ databases">
        <title>Kefir bacterial isolates.</title>
        <authorList>
            <person name="Kim Y."/>
            <person name="Blasche S."/>
            <person name="Patil K.R."/>
        </authorList>
    </citation>
    <scope>NUCLEOTIDE SEQUENCE [LARGE SCALE GENOMIC DNA]</scope>
    <source>
        <strain evidence="5 6">OG2</strain>
    </source>
</reference>
<dbReference type="PANTHER" id="PTHR46796:SF6">
    <property type="entry name" value="ARAC SUBFAMILY"/>
    <property type="match status" value="1"/>
</dbReference>
<dbReference type="GO" id="GO:0003700">
    <property type="term" value="F:DNA-binding transcription factor activity"/>
    <property type="evidence" value="ECO:0007669"/>
    <property type="project" value="InterPro"/>
</dbReference>
<feature type="domain" description="HTH araC/xylS-type" evidence="4">
    <location>
        <begin position="217"/>
        <end position="318"/>
    </location>
</feature>
<accession>A0A269ZF97</accession>
<dbReference type="PROSITE" id="PS01124">
    <property type="entry name" value="HTH_ARAC_FAMILY_2"/>
    <property type="match status" value="1"/>
</dbReference>
<dbReference type="Pfam" id="PF12833">
    <property type="entry name" value="HTH_18"/>
    <property type="match status" value="1"/>
</dbReference>
<evidence type="ECO:0000256" key="2">
    <source>
        <dbReference type="ARBA" id="ARBA00023125"/>
    </source>
</evidence>
<dbReference type="Gene3D" id="1.10.10.60">
    <property type="entry name" value="Homeodomain-like"/>
    <property type="match status" value="1"/>
</dbReference>
<dbReference type="InterPro" id="IPR050204">
    <property type="entry name" value="AraC_XylS_family_regulators"/>
</dbReference>
<comment type="caution">
    <text evidence="5">The sequence shown here is derived from an EMBL/GenBank/DDBJ whole genome shotgun (WGS) entry which is preliminary data.</text>
</comment>
<protein>
    <recommendedName>
        <fullName evidence="4">HTH araC/xylS-type domain-containing protein</fullName>
    </recommendedName>
</protein>